<sequence length="471" mass="52769">MELPPPGIRRVSISNPQETPRRFSTFPSTTPTHSSLASAGTLKLSTQSSMKSQSLMPNPILQKSSLGPPEAMPRRGSNVSSVHYADEQGKALSESDKDKEKAKEKDKGKGTGSRLLNMLRKTLQGSQSEEMVVAQEIPNLIPFGDVQHVNMFIRVSINHIVKCTKLRNLRAVNNEKNLVLRFDEVKYFSVQVPRRQDDERNNIFLELMQDGGNFICRVEVEFMFSYGNFGYGFSHQLKPLQKIIEPSMFMKIAPPPERTDPVTNVITPQRIEYPAFLSPELNVTIGSADANQPTAVQLEKLREKPRERSAYHAVNIVHFMDKSGKEGLVIPVLKVLDQDPSEPFLYKKEESILGDTLLPPIHALHIRGEIEASHLPATLVWEEDSPKEERSLVLSLDEQLSPKRPSILRIASSLQESCAFSSLVKELQASFPQQYGLIPGLKANHTGNWRVSASQPTGGLSIKRKNFLIFQ</sequence>
<protein>
    <recommendedName>
        <fullName evidence="2">Cation channel sperm-associated targeting subunit tau C2 domain-containing protein</fullName>
    </recommendedName>
</protein>
<reference evidence="3 4" key="1">
    <citation type="submission" date="2016-06" db="EMBL/GenBank/DDBJ databases">
        <title>The Draft Genome Sequence and Annotation of the Desert Woodrat Neotoma lepida.</title>
        <authorList>
            <person name="Campbell M."/>
            <person name="Oakeson K.F."/>
            <person name="Yandell M."/>
            <person name="Halpert J.R."/>
            <person name="Dearing D."/>
        </authorList>
    </citation>
    <scope>NUCLEOTIDE SEQUENCE [LARGE SCALE GENOMIC DNA]</scope>
    <source>
        <strain evidence="3">417</strain>
        <tissue evidence="3">Liver</tissue>
    </source>
</reference>
<organism evidence="3 4">
    <name type="scientific">Neotoma lepida</name>
    <name type="common">Desert woodrat</name>
    <dbReference type="NCBI Taxonomy" id="56216"/>
    <lineage>
        <taxon>Eukaryota</taxon>
        <taxon>Metazoa</taxon>
        <taxon>Chordata</taxon>
        <taxon>Craniata</taxon>
        <taxon>Vertebrata</taxon>
        <taxon>Euteleostomi</taxon>
        <taxon>Mammalia</taxon>
        <taxon>Eutheria</taxon>
        <taxon>Euarchontoglires</taxon>
        <taxon>Glires</taxon>
        <taxon>Rodentia</taxon>
        <taxon>Myomorpha</taxon>
        <taxon>Muroidea</taxon>
        <taxon>Cricetidae</taxon>
        <taxon>Neotominae</taxon>
        <taxon>Neotoma</taxon>
    </lineage>
</organism>
<feature type="compositionally biased region" description="Basic and acidic residues" evidence="1">
    <location>
        <begin position="84"/>
        <end position="109"/>
    </location>
</feature>
<accession>A0A1A6HH58</accession>
<gene>
    <name evidence="3" type="ORF">A6R68_19712</name>
</gene>
<dbReference type="PANTHER" id="PTHR21665">
    <property type="entry name" value="CATION CHANNEL SPERM-ASSOCIATED TARGETING SUBUNIT TAU"/>
    <property type="match status" value="1"/>
</dbReference>
<dbReference type="Proteomes" id="UP000092124">
    <property type="component" value="Unassembled WGS sequence"/>
</dbReference>
<feature type="domain" description="Cation channel sperm-associated targeting subunit tau C2" evidence="2">
    <location>
        <begin position="147"/>
        <end position="210"/>
    </location>
</feature>
<name>A0A1A6HH58_NEOLE</name>
<evidence type="ECO:0000259" key="2">
    <source>
        <dbReference type="Pfam" id="PF15729"/>
    </source>
</evidence>
<dbReference type="PANTHER" id="PTHR21665:SF2">
    <property type="entry name" value="CATION CHANNEL SPERM-ASSOCIATED TARGETING SUBUNIT TAU"/>
    <property type="match status" value="1"/>
</dbReference>
<feature type="compositionally biased region" description="Low complexity" evidence="1">
    <location>
        <begin position="22"/>
        <end position="32"/>
    </location>
</feature>
<keyword evidence="4" id="KW-1185">Reference proteome</keyword>
<proteinExistence type="predicted"/>
<evidence type="ECO:0000313" key="4">
    <source>
        <dbReference type="Proteomes" id="UP000092124"/>
    </source>
</evidence>
<evidence type="ECO:0000313" key="3">
    <source>
        <dbReference type="EMBL" id="OBS77898.1"/>
    </source>
</evidence>
<feature type="compositionally biased region" description="Polar residues" evidence="1">
    <location>
        <begin position="33"/>
        <end position="65"/>
    </location>
</feature>
<dbReference type="EMBL" id="LZPO01027717">
    <property type="protein sequence ID" value="OBS77898.1"/>
    <property type="molecule type" value="Genomic_DNA"/>
</dbReference>
<dbReference type="Pfam" id="PF15729">
    <property type="entry name" value="CTSRT"/>
    <property type="match status" value="1"/>
</dbReference>
<feature type="region of interest" description="Disordered" evidence="1">
    <location>
        <begin position="1"/>
        <end position="116"/>
    </location>
</feature>
<dbReference type="InterPro" id="IPR048363">
    <property type="entry name" value="CTSRT_C2"/>
</dbReference>
<evidence type="ECO:0000256" key="1">
    <source>
        <dbReference type="SAM" id="MobiDB-lite"/>
    </source>
</evidence>
<feature type="non-terminal residue" evidence="3">
    <location>
        <position position="471"/>
    </location>
</feature>
<comment type="caution">
    <text evidence="3">The sequence shown here is derived from an EMBL/GenBank/DDBJ whole genome shotgun (WGS) entry which is preliminary data.</text>
</comment>
<dbReference type="OrthoDB" id="2144823at2759"/>
<dbReference type="InterPro" id="IPR031462">
    <property type="entry name" value="CTSRT"/>
</dbReference>
<dbReference type="STRING" id="56216.A0A1A6HH58"/>
<dbReference type="AlphaFoldDB" id="A0A1A6HH58"/>